<comment type="similarity">
    <text evidence="1">Belongs to the adenoviridae hexon-interlacing protein family.</text>
</comment>
<keyword evidence="4" id="KW-0175">Coiled coil</keyword>
<protein>
    <submittedName>
        <fullName evidence="7">Hexon-associated protein IX</fullName>
    </submittedName>
</protein>
<evidence type="ECO:0000256" key="1">
    <source>
        <dbReference type="ARBA" id="ARBA00010950"/>
    </source>
</evidence>
<accession>A0AAU6S533</accession>
<keyword evidence="3" id="KW-0945">Host-virus interaction</keyword>
<feature type="compositionally biased region" description="Acidic residues" evidence="6">
    <location>
        <begin position="144"/>
        <end position="155"/>
    </location>
</feature>
<keyword evidence="2" id="KW-1048">Host nucleus</keyword>
<name>A0AAU6S533_9ADEN</name>
<evidence type="ECO:0000256" key="3">
    <source>
        <dbReference type="ARBA" id="ARBA00022581"/>
    </source>
</evidence>
<dbReference type="EMBL" id="PP410068">
    <property type="protein sequence ID" value="WZK92826.1"/>
    <property type="molecule type" value="Genomic_DNA"/>
</dbReference>
<proteinExistence type="inferred from homology"/>
<evidence type="ECO:0000256" key="6">
    <source>
        <dbReference type="SAM" id="MobiDB-lite"/>
    </source>
</evidence>
<evidence type="ECO:0000313" key="7">
    <source>
        <dbReference type="EMBL" id="WZK92826.1"/>
    </source>
</evidence>
<reference evidence="7" key="2">
    <citation type="submission" date="2024-02" db="EMBL/GenBank/DDBJ databases">
        <authorList>
            <person name="Buigues J."/>
            <person name="Vinals A."/>
            <person name="Martinez-Recio R."/>
            <person name="S Monros J."/>
            <person name="Sanjuan R."/>
            <person name="Cuevas J.M."/>
        </authorList>
    </citation>
    <scope>NUCLEOTIDE SEQUENCE</scope>
    <source>
        <strain evidence="7">MAVG44</strain>
    </source>
</reference>
<evidence type="ECO:0000256" key="5">
    <source>
        <dbReference type="ARBA" id="ARBA00023093"/>
    </source>
</evidence>
<reference evidence="7" key="1">
    <citation type="journal article" date="2024" name="Microbiol. Spectr.">
        <title>Full-genome sequencing of dozens of new DNA viruses found in Spanish bat feces.</title>
        <authorList>
            <person name="Buigues J."/>
            <person name="Vinals A."/>
            <person name="Martinez-Recio R."/>
            <person name="Monros J.S."/>
            <person name="Sanjuan R."/>
            <person name="Cuevas J.M."/>
        </authorList>
    </citation>
    <scope>NUCLEOTIDE SEQUENCE</scope>
    <source>
        <strain evidence="7">MAVG44</strain>
    </source>
</reference>
<keyword evidence="5" id="KW-1232">Capsid decoration protein</keyword>
<dbReference type="InterPro" id="IPR005641">
    <property type="entry name" value="Hexon_assoc_IX"/>
</dbReference>
<evidence type="ECO:0000256" key="2">
    <source>
        <dbReference type="ARBA" id="ARBA00022562"/>
    </source>
</evidence>
<evidence type="ECO:0000256" key="4">
    <source>
        <dbReference type="ARBA" id="ARBA00023054"/>
    </source>
</evidence>
<dbReference type="Pfam" id="PF03955">
    <property type="entry name" value="Adeno_PIX"/>
    <property type="match status" value="1"/>
</dbReference>
<feature type="region of interest" description="Disordered" evidence="6">
    <location>
        <begin position="144"/>
        <end position="175"/>
    </location>
</feature>
<dbReference type="GO" id="GO:0098021">
    <property type="term" value="C:viral capsid, decoration"/>
    <property type="evidence" value="ECO:0007669"/>
    <property type="project" value="UniProtKB-KW"/>
</dbReference>
<sequence>MAANQESQGHINTSFLTTKLPTWAGVRQNIIGSDLNGRPVPAFLPPHEVQAAAETWGRARGPVMEHTTAIAEAIEDLKIQVTRSLQRAAALEMRLARVEARPAELNNASLMEMESALGALNVRTANISRKLGGVEERLRLLEEAVEEMEEDDETQLEPPAAPPAENNEASTSVEQ</sequence>
<keyword evidence="5" id="KW-0167">Capsid protein</keyword>
<keyword evidence="5" id="KW-0946">Virion</keyword>
<organism evidence="7">
    <name type="scientific">Pipistrellus pipistrellus adenovirus</name>
    <dbReference type="NCBI Taxonomy" id="3140007"/>
    <lineage>
        <taxon>Viruses</taxon>
        <taxon>Varidnaviria</taxon>
        <taxon>Bamfordvirae</taxon>
        <taxon>Preplasmiviricota</taxon>
        <taxon>Polisuviricotina</taxon>
        <taxon>Pharingeaviricetes</taxon>
        <taxon>Rowavirales</taxon>
        <taxon>Adenoviridae</taxon>
    </lineage>
</organism>
<dbReference type="GO" id="GO:0031423">
    <property type="term" value="F:hexon binding"/>
    <property type="evidence" value="ECO:0007669"/>
    <property type="project" value="InterPro"/>
</dbReference>